<reference evidence="7" key="1">
    <citation type="journal article" date="2018" name="Biosci. Biotechnol. Biochem.">
        <title>Polysaccharide hydrolase of the hadal zone amphipods Hirondellea gigas.</title>
        <authorList>
            <person name="Kobayashi H."/>
            <person name="Nagahama T."/>
            <person name="Arai W."/>
            <person name="Sasagawa Y."/>
            <person name="Umeda M."/>
            <person name="Hayashi T."/>
            <person name="Nikaido I."/>
            <person name="Watanabe H."/>
            <person name="Oguri K."/>
            <person name="Kitazato H."/>
            <person name="Fujioka K."/>
            <person name="Kido Y."/>
            <person name="Takami H."/>
        </authorList>
    </citation>
    <scope>NUCLEOTIDE SEQUENCE</scope>
    <source>
        <tissue evidence="7">Whole body</tissue>
    </source>
</reference>
<evidence type="ECO:0000256" key="4">
    <source>
        <dbReference type="ARBA" id="ARBA00023163"/>
    </source>
</evidence>
<comment type="similarity">
    <text evidence="2">Belongs to the Mediator complex subunit 17 family.</text>
</comment>
<accession>A0A2P2IC97</accession>
<protein>
    <submittedName>
        <fullName evidence="7">Mediator of RNA polymerase II transcription subunit 17-like</fullName>
    </submittedName>
</protein>
<dbReference type="PANTHER" id="PTHR13114:SF7">
    <property type="entry name" value="MEDIATOR OF RNA POLYMERASE II TRANSCRIPTION SUBUNIT 17"/>
    <property type="match status" value="1"/>
</dbReference>
<dbReference type="GO" id="GO:0070847">
    <property type="term" value="C:core mediator complex"/>
    <property type="evidence" value="ECO:0007669"/>
    <property type="project" value="TreeGrafter"/>
</dbReference>
<sequence length="693" mass="75886">MAEIRLEVASENAILEIQYDGHEIRQPPLSMSEQLSQHARKIDFGAAENGGSDELSGPAAAAADETEEQEEDEEEEKPCQQPHWPLESVRNKIRNAHTEVCVLHDLLQMVREKRYLVLDHVQGQQHQPKLYIQFLSLKKSLNNAASILTSGAERIRSSQSSVAKPASDFHLDLLRLRQHWRLKRVATNIVGDLSYTNTGSKFRHSGYFEVSKADDDSVATPLSSLPGSATSSASSAAAVGVSRSSLRVTIPPELDGSAYIFVCIRKDEEDLCSTQLNMIGGLNNVSSNASCGGSGEHHWQQKLECAQNVLFCKELFSQLAREAVALKMDIPPLVVANQITATIFPGIHLLIALCHSHPDSSRNRSSLTGPNGFLTSGAGNSSGSSSVTGSGSGQDHHHQQRSSGGTGGSVSKSIHDGVLEHSLHQLMHDYLHRTTPVPHPVYAPLHAHPTRRIAGPHGLDRQQLMQTVTNETLLEQIIKEAQHNFLRLRTMFVIDQLAIELRDPLIISHWNLFNSPTQSCVRINIVTQSYDSVIRTTLVVHVYERSLRCVCRDGRVMTMSFEPQELRNLLLCQVAQHQMAAVQSLSKLMGWTVGCSEPCLGVGAAEPLGSAAAVVLTAPSGNKQIMVRSGPCTGVSVSVATAPRNDFYPSGVVNERRWDQLPGAWQEVRLASMEGRNFLNKIELLMAALTAQN</sequence>
<dbReference type="EMBL" id="IACF01006049">
    <property type="protein sequence ID" value="LAB71632.1"/>
    <property type="molecule type" value="mRNA"/>
</dbReference>
<evidence type="ECO:0000256" key="5">
    <source>
        <dbReference type="ARBA" id="ARBA00023242"/>
    </source>
</evidence>
<comment type="subcellular location">
    <subcellularLocation>
        <location evidence="1">Nucleus</location>
    </subcellularLocation>
</comment>
<dbReference type="InterPro" id="IPR019313">
    <property type="entry name" value="Mediator_Med17"/>
</dbReference>
<keyword evidence="3" id="KW-0805">Transcription regulation</keyword>
<keyword evidence="5" id="KW-0539">Nucleus</keyword>
<feature type="compositionally biased region" description="Acidic residues" evidence="6">
    <location>
        <begin position="64"/>
        <end position="76"/>
    </location>
</feature>
<dbReference type="AlphaFoldDB" id="A0A2P2IC97"/>
<evidence type="ECO:0000256" key="2">
    <source>
        <dbReference type="ARBA" id="ARBA00005635"/>
    </source>
</evidence>
<dbReference type="GO" id="GO:0016592">
    <property type="term" value="C:mediator complex"/>
    <property type="evidence" value="ECO:0007669"/>
    <property type="project" value="InterPro"/>
</dbReference>
<name>A0A2P2IC97_9CRUS</name>
<organism evidence="7">
    <name type="scientific">Hirondellea gigas</name>
    <dbReference type="NCBI Taxonomy" id="1518452"/>
    <lineage>
        <taxon>Eukaryota</taxon>
        <taxon>Metazoa</taxon>
        <taxon>Ecdysozoa</taxon>
        <taxon>Arthropoda</taxon>
        <taxon>Crustacea</taxon>
        <taxon>Multicrustacea</taxon>
        <taxon>Malacostraca</taxon>
        <taxon>Eumalacostraca</taxon>
        <taxon>Peracarida</taxon>
        <taxon>Amphipoda</taxon>
        <taxon>Amphilochidea</taxon>
        <taxon>Lysianassida</taxon>
        <taxon>Lysianassidira</taxon>
        <taxon>Lysianassoidea</taxon>
        <taxon>Lysianassidae</taxon>
        <taxon>Hirondellea</taxon>
    </lineage>
</organism>
<evidence type="ECO:0000256" key="1">
    <source>
        <dbReference type="ARBA" id="ARBA00004123"/>
    </source>
</evidence>
<dbReference type="GO" id="GO:0006357">
    <property type="term" value="P:regulation of transcription by RNA polymerase II"/>
    <property type="evidence" value="ECO:0007669"/>
    <property type="project" value="InterPro"/>
</dbReference>
<feature type="region of interest" description="Disordered" evidence="6">
    <location>
        <begin position="27"/>
        <end position="84"/>
    </location>
</feature>
<dbReference type="GO" id="GO:0003712">
    <property type="term" value="F:transcription coregulator activity"/>
    <property type="evidence" value="ECO:0007669"/>
    <property type="project" value="InterPro"/>
</dbReference>
<dbReference type="PANTHER" id="PTHR13114">
    <property type="entry name" value="MEDIATOR OF RNA POLYMERASE II TRANSCRIPTION SUBUNIT 17"/>
    <property type="match status" value="1"/>
</dbReference>
<feature type="region of interest" description="Disordered" evidence="6">
    <location>
        <begin position="360"/>
        <end position="413"/>
    </location>
</feature>
<evidence type="ECO:0000313" key="7">
    <source>
        <dbReference type="EMBL" id="LAB71632.1"/>
    </source>
</evidence>
<evidence type="ECO:0000256" key="6">
    <source>
        <dbReference type="SAM" id="MobiDB-lite"/>
    </source>
</evidence>
<evidence type="ECO:0000256" key="3">
    <source>
        <dbReference type="ARBA" id="ARBA00023015"/>
    </source>
</evidence>
<feature type="compositionally biased region" description="Low complexity" evidence="6">
    <location>
        <begin position="376"/>
        <end position="389"/>
    </location>
</feature>
<proteinExistence type="evidence at transcript level"/>
<keyword evidence="4" id="KW-0804">Transcription</keyword>